<evidence type="ECO:0000256" key="2">
    <source>
        <dbReference type="SAM" id="Phobius"/>
    </source>
</evidence>
<keyword evidence="4" id="KW-0560">Oxidoreductase</keyword>
<sequence>MARDLQQDQDANALAEAAREFASRTLRAAGAQADASGETPWRTVRAAGEIGLSAPNVPEAYGGPGVSARELAAMMEELGWGNFGIAATIGSAAVVATAILAAGTEEQKRRYLPRLCSTDEPWVGALALTEPESGSELEIEIAGTEQHSKGQKT</sequence>
<dbReference type="GO" id="GO:0050660">
    <property type="term" value="F:flavin adenine dinucleotide binding"/>
    <property type="evidence" value="ECO:0007669"/>
    <property type="project" value="InterPro"/>
</dbReference>
<dbReference type="EMBL" id="AUZX01012126">
    <property type="protein sequence ID" value="EQD40301.1"/>
    <property type="molecule type" value="Genomic_DNA"/>
</dbReference>
<protein>
    <submittedName>
        <fullName evidence="4">Protein containing Acyl-CoA dehydrogenase</fullName>
        <ecNumber evidence="4">1.3.99.-</ecNumber>
    </submittedName>
</protein>
<dbReference type="GO" id="GO:0003995">
    <property type="term" value="F:acyl-CoA dehydrogenase activity"/>
    <property type="evidence" value="ECO:0007669"/>
    <property type="project" value="TreeGrafter"/>
</dbReference>
<feature type="region of interest" description="Disordered" evidence="1">
    <location>
        <begin position="132"/>
        <end position="153"/>
    </location>
</feature>
<reference evidence="4" key="1">
    <citation type="submission" date="2013-08" db="EMBL/GenBank/DDBJ databases">
        <authorList>
            <person name="Mendez C."/>
            <person name="Richter M."/>
            <person name="Ferrer M."/>
            <person name="Sanchez J."/>
        </authorList>
    </citation>
    <scope>NUCLEOTIDE SEQUENCE</scope>
</reference>
<dbReference type="InterPro" id="IPR037069">
    <property type="entry name" value="AcylCoA_DH/ox_N_sf"/>
</dbReference>
<dbReference type="InterPro" id="IPR009100">
    <property type="entry name" value="AcylCoA_DH/oxidase_NM_dom_sf"/>
</dbReference>
<dbReference type="SUPFAM" id="SSF56645">
    <property type="entry name" value="Acyl-CoA dehydrogenase NM domain-like"/>
    <property type="match status" value="1"/>
</dbReference>
<feature type="non-terminal residue" evidence="4">
    <location>
        <position position="153"/>
    </location>
</feature>
<gene>
    <name evidence="4" type="ORF">B1A_16493</name>
</gene>
<dbReference type="InterPro" id="IPR013786">
    <property type="entry name" value="AcylCoA_DH/ox_N"/>
</dbReference>
<dbReference type="Gene3D" id="1.10.540.10">
    <property type="entry name" value="Acyl-CoA dehydrogenase/oxidase, N-terminal domain"/>
    <property type="match status" value="1"/>
</dbReference>
<reference evidence="4" key="2">
    <citation type="journal article" date="2014" name="ISME J.">
        <title>Microbial stratification in low pH oxic and suboxic macroscopic growths along an acid mine drainage.</title>
        <authorList>
            <person name="Mendez-Garcia C."/>
            <person name="Mesa V."/>
            <person name="Sprenger R.R."/>
            <person name="Richter M."/>
            <person name="Diez M.S."/>
            <person name="Solano J."/>
            <person name="Bargiela R."/>
            <person name="Golyshina O.V."/>
            <person name="Manteca A."/>
            <person name="Ramos J.L."/>
            <person name="Gallego J.R."/>
            <person name="Llorente I."/>
            <person name="Martins Dos Santos V.A."/>
            <person name="Jensen O.N."/>
            <person name="Pelaez A.I."/>
            <person name="Sanchez J."/>
            <person name="Ferrer M."/>
        </authorList>
    </citation>
    <scope>NUCLEOTIDE SEQUENCE</scope>
</reference>
<dbReference type="EC" id="1.3.99.-" evidence="4"/>
<accession>T0YXE5</accession>
<dbReference type="Pfam" id="PF02771">
    <property type="entry name" value="Acyl-CoA_dh_N"/>
    <property type="match status" value="1"/>
</dbReference>
<feature type="domain" description="Acyl-CoA dehydrogenase/oxidase N-terminal" evidence="3">
    <location>
        <begin position="9"/>
        <end position="118"/>
    </location>
</feature>
<keyword evidence="2" id="KW-0472">Membrane</keyword>
<dbReference type="PANTHER" id="PTHR43884">
    <property type="entry name" value="ACYL-COA DEHYDROGENASE"/>
    <property type="match status" value="1"/>
</dbReference>
<name>T0YXE5_9ZZZZ</name>
<feature type="transmembrane region" description="Helical" evidence="2">
    <location>
        <begin position="83"/>
        <end position="104"/>
    </location>
</feature>
<keyword evidence="2" id="KW-1133">Transmembrane helix</keyword>
<dbReference type="PANTHER" id="PTHR43884:SF12">
    <property type="entry name" value="ISOVALERYL-COA DEHYDROGENASE, MITOCHONDRIAL-RELATED"/>
    <property type="match status" value="1"/>
</dbReference>
<dbReference type="AlphaFoldDB" id="T0YXE5"/>
<proteinExistence type="predicted"/>
<evidence type="ECO:0000313" key="4">
    <source>
        <dbReference type="EMBL" id="EQD40301.1"/>
    </source>
</evidence>
<evidence type="ECO:0000256" key="1">
    <source>
        <dbReference type="SAM" id="MobiDB-lite"/>
    </source>
</evidence>
<comment type="caution">
    <text evidence="4">The sequence shown here is derived from an EMBL/GenBank/DDBJ whole genome shotgun (WGS) entry which is preliminary data.</text>
</comment>
<organism evidence="4">
    <name type="scientific">mine drainage metagenome</name>
    <dbReference type="NCBI Taxonomy" id="410659"/>
    <lineage>
        <taxon>unclassified sequences</taxon>
        <taxon>metagenomes</taxon>
        <taxon>ecological metagenomes</taxon>
    </lineage>
</organism>
<keyword evidence="2" id="KW-0812">Transmembrane</keyword>
<evidence type="ECO:0000259" key="3">
    <source>
        <dbReference type="Pfam" id="PF02771"/>
    </source>
</evidence>